<dbReference type="AlphaFoldDB" id="X1R3Q3"/>
<sequence>AMGEQFVVNTTMAGEQQRPRVVMNGQREFVIVWNSETEPGSNERNIFGQRYDSLWEHLGNEFQVNTYVVGDQRDPAVVIKEDGEFVTVWQSDGQDGSEYGIFGEFGPKKGSAELTGDGFVNFRDFCILAEEWRKEGNPLKADLIDDNRIDEQDLEAFCEQWLTPLYECSEVDIDSDGKIDFKDYAFWAANWSEQGPNLDGDITGNGIVNMADLNALLFHWAQTCE</sequence>
<dbReference type="SUPFAM" id="SSF47473">
    <property type="entry name" value="EF-hand"/>
    <property type="match status" value="1"/>
</dbReference>
<dbReference type="PROSITE" id="PS00018">
    <property type="entry name" value="EF_HAND_1"/>
    <property type="match status" value="1"/>
</dbReference>
<name>X1R3Q3_9ZZZZ</name>
<comment type="caution">
    <text evidence="1">The sequence shown here is derived from an EMBL/GenBank/DDBJ whole genome shotgun (WGS) entry which is preliminary data.</text>
</comment>
<proteinExistence type="predicted"/>
<dbReference type="InterPro" id="IPR018247">
    <property type="entry name" value="EF_Hand_1_Ca_BS"/>
</dbReference>
<gene>
    <name evidence="1" type="ORF">S06H3_55435</name>
</gene>
<accession>X1R3Q3</accession>
<organism evidence="1">
    <name type="scientific">marine sediment metagenome</name>
    <dbReference type="NCBI Taxonomy" id="412755"/>
    <lineage>
        <taxon>unclassified sequences</taxon>
        <taxon>metagenomes</taxon>
        <taxon>ecological metagenomes</taxon>
    </lineage>
</organism>
<feature type="non-terminal residue" evidence="1">
    <location>
        <position position="1"/>
    </location>
</feature>
<protein>
    <recommendedName>
        <fullName evidence="2">Dockerin domain-containing protein</fullName>
    </recommendedName>
</protein>
<dbReference type="InterPro" id="IPR011992">
    <property type="entry name" value="EF-hand-dom_pair"/>
</dbReference>
<reference evidence="1" key="1">
    <citation type="journal article" date="2014" name="Front. Microbiol.">
        <title>High frequency of phylogenetically diverse reductive dehalogenase-homologous genes in deep subseafloor sedimentary metagenomes.</title>
        <authorList>
            <person name="Kawai M."/>
            <person name="Futagami T."/>
            <person name="Toyoda A."/>
            <person name="Takaki Y."/>
            <person name="Nishi S."/>
            <person name="Hori S."/>
            <person name="Arai W."/>
            <person name="Tsubouchi T."/>
            <person name="Morono Y."/>
            <person name="Uchiyama I."/>
            <person name="Ito T."/>
            <person name="Fujiyama A."/>
            <person name="Inagaki F."/>
            <person name="Takami H."/>
        </authorList>
    </citation>
    <scope>NUCLEOTIDE SEQUENCE</scope>
    <source>
        <strain evidence="1">Expedition CK06-06</strain>
    </source>
</reference>
<evidence type="ECO:0008006" key="2">
    <source>
        <dbReference type="Google" id="ProtNLM"/>
    </source>
</evidence>
<dbReference type="EMBL" id="BARV01035537">
    <property type="protein sequence ID" value="GAI57745.1"/>
    <property type="molecule type" value="Genomic_DNA"/>
</dbReference>
<evidence type="ECO:0000313" key="1">
    <source>
        <dbReference type="EMBL" id="GAI57745.1"/>
    </source>
</evidence>